<dbReference type="Proteomes" id="UP000007148">
    <property type="component" value="Unassembled WGS sequence"/>
</dbReference>
<sequence length="663" mass="74775">MSLSATDEPQITDLEAYVMSEEFDQDCHALSIKAYAGFRSGYPEYVEPLSNEDADSVASSPHDPSKLEAYLYYFGIRGPNLRGPKLIYRNSIDKYIPPSPGNQPREMQLLTVDEHPQLDQNNTWATVASEIVRLLKERNIQYSTVDLVRFSWIEEPEEDESFESDESDQSDKAPEVNETHDDEKGEEHTDIDEFEIAFHEHGKRYTTPVTIWIGVVPDTLTGQVAFNCSNEIEDLLKRYEILDIDIAFREGITSILDGPPLYSPVSNVSPLKDVIDPLTTALGLPIAGLKSLNRQGTLGAFFRWQDKYYGFTARHVLFPLEEGNKEYDYSNSSPKKKVVVLGSREFDDLLDYIQGQIGAHNRTIPIMENAISILATRSQEDDFTDQTVLNELKEQQNELEKTRTKIIALKDFYVQVKSKWFNPLDRVIGHVVWAPPISTATPPDGYTKDLCVIELDKRKFANFGGNVLDLGVCWSVLLQVSNLTAYTKGPEIEPGTFASLVDPPLKNRRPEFHYPGNRLLKLKGIFFADRMSNKYQNSEGDNICHVIKRGAATNTTIGNFSKYESHICHYYGIAEQKSTQAAIHSYDNKSNPFSKLYRGQLSPFSARGDSGSIIVDAQGRYVALLTSGVGSTASTDITFGTPFHWLWEIIKKRFPGASLYFDD</sequence>
<reference evidence="3 4" key="1">
    <citation type="journal article" date="2011" name="PLoS Pathog.">
        <title>Endophytic Life Strategies Decoded by Genome and Transcriptome Analyses of the Mutualistic Root Symbiont Piriformospora indica.</title>
        <authorList>
            <person name="Zuccaro A."/>
            <person name="Lahrmann U."/>
            <person name="Guldener U."/>
            <person name="Langen G."/>
            <person name="Pfiffi S."/>
            <person name="Biedenkopf D."/>
            <person name="Wong P."/>
            <person name="Samans B."/>
            <person name="Grimm C."/>
            <person name="Basiewicz M."/>
            <person name="Murat C."/>
            <person name="Martin F."/>
            <person name="Kogel K.H."/>
        </authorList>
    </citation>
    <scope>NUCLEOTIDE SEQUENCE [LARGE SCALE GENOMIC DNA]</scope>
    <source>
        <strain evidence="3 4">DSM 11827</strain>
    </source>
</reference>
<feature type="region of interest" description="Disordered" evidence="2">
    <location>
        <begin position="157"/>
        <end position="189"/>
    </location>
</feature>
<dbReference type="EMBL" id="CAFZ01000025">
    <property type="protein sequence ID" value="CCA68076.1"/>
    <property type="molecule type" value="Genomic_DNA"/>
</dbReference>
<proteinExistence type="predicted"/>
<dbReference type="OrthoDB" id="5424209at2759"/>
<evidence type="ECO:0000313" key="4">
    <source>
        <dbReference type="Proteomes" id="UP000007148"/>
    </source>
</evidence>
<gene>
    <name evidence="3" type="ORF">PIIN_01943</name>
</gene>
<feature type="compositionally biased region" description="Acidic residues" evidence="2">
    <location>
        <begin position="157"/>
        <end position="168"/>
    </location>
</feature>
<organism evidence="3 4">
    <name type="scientific">Serendipita indica (strain DSM 11827)</name>
    <name type="common">Root endophyte fungus</name>
    <name type="synonym">Piriformospora indica</name>
    <dbReference type="NCBI Taxonomy" id="1109443"/>
    <lineage>
        <taxon>Eukaryota</taxon>
        <taxon>Fungi</taxon>
        <taxon>Dikarya</taxon>
        <taxon>Basidiomycota</taxon>
        <taxon>Agaricomycotina</taxon>
        <taxon>Agaricomycetes</taxon>
        <taxon>Sebacinales</taxon>
        <taxon>Serendipitaceae</taxon>
        <taxon>Serendipita</taxon>
    </lineage>
</organism>
<feature type="coiled-coil region" evidence="1">
    <location>
        <begin position="385"/>
        <end position="412"/>
    </location>
</feature>
<dbReference type="eggNOG" id="ENOG502SIGD">
    <property type="taxonomic scope" value="Eukaryota"/>
</dbReference>
<dbReference type="OMA" id="AVPPHQY"/>
<feature type="compositionally biased region" description="Basic and acidic residues" evidence="2">
    <location>
        <begin position="169"/>
        <end position="188"/>
    </location>
</feature>
<evidence type="ECO:0000256" key="1">
    <source>
        <dbReference type="SAM" id="Coils"/>
    </source>
</evidence>
<keyword evidence="4" id="KW-1185">Reference proteome</keyword>
<name>G4T9S6_SERID</name>
<accession>G4T9S6</accession>
<protein>
    <submittedName>
        <fullName evidence="3">Uncharacterized protein</fullName>
    </submittedName>
</protein>
<evidence type="ECO:0000256" key="2">
    <source>
        <dbReference type="SAM" id="MobiDB-lite"/>
    </source>
</evidence>
<evidence type="ECO:0000313" key="3">
    <source>
        <dbReference type="EMBL" id="CCA68076.1"/>
    </source>
</evidence>
<dbReference type="AlphaFoldDB" id="G4T9S6"/>
<dbReference type="InParanoid" id="G4T9S6"/>
<keyword evidence="1" id="KW-0175">Coiled coil</keyword>
<comment type="caution">
    <text evidence="3">The sequence shown here is derived from an EMBL/GenBank/DDBJ whole genome shotgun (WGS) entry which is preliminary data.</text>
</comment>
<dbReference type="HOGENOM" id="CLU_024804_0_0_1"/>